<dbReference type="OrthoDB" id="2717873at2"/>
<comment type="caution">
    <text evidence="2">The sequence shown here is derived from an EMBL/GenBank/DDBJ whole genome shotgun (WGS) entry which is preliminary data.</text>
</comment>
<evidence type="ECO:0000313" key="2">
    <source>
        <dbReference type="EMBL" id="RZQ62307.1"/>
    </source>
</evidence>
<proteinExistence type="predicted"/>
<protein>
    <recommendedName>
        <fullName evidence="4">DUF3995 domain-containing protein</fullName>
    </recommendedName>
</protein>
<keyword evidence="1" id="KW-1133">Transmembrane helix</keyword>
<reference evidence="2 3" key="1">
    <citation type="submission" date="2019-02" db="EMBL/GenBank/DDBJ databases">
        <title>Draft genome sequence of Amycolatopsis sp. 8-3EHSu isolated from roots of Suaeda maritima.</title>
        <authorList>
            <person name="Duangmal K."/>
            <person name="Chantavorakit T."/>
        </authorList>
    </citation>
    <scope>NUCLEOTIDE SEQUENCE [LARGE SCALE GENOMIC DNA]</scope>
    <source>
        <strain evidence="2 3">8-3EHSu</strain>
    </source>
</reference>
<keyword evidence="1" id="KW-0812">Transmembrane</keyword>
<keyword evidence="1" id="KW-0472">Membrane</keyword>
<sequence length="178" mass="19115">MPTSRSDLVPRWAVIAAWAVPVAALPSAGWRFVTAVSAMAGDGNPCIPGEHTVWEALYPPALSVLQLGAALLTVGLVRPWGEVFPRWLPWLGGRRVPVTFAAGVAVAGAIYLAVSLLVPLLDPGPALPVPAGCEIPGWDGALRFYLPLYLWPPLLLAVTAHYVYRRRAGGVRHSRSRR</sequence>
<feature type="transmembrane region" description="Helical" evidence="1">
    <location>
        <begin position="57"/>
        <end position="77"/>
    </location>
</feature>
<feature type="transmembrane region" description="Helical" evidence="1">
    <location>
        <begin position="98"/>
        <end position="121"/>
    </location>
</feature>
<evidence type="ECO:0008006" key="4">
    <source>
        <dbReference type="Google" id="ProtNLM"/>
    </source>
</evidence>
<gene>
    <name evidence="2" type="ORF">EWH70_18695</name>
</gene>
<organism evidence="2 3">
    <name type="scientific">Amycolatopsis suaedae</name>
    <dbReference type="NCBI Taxonomy" id="2510978"/>
    <lineage>
        <taxon>Bacteria</taxon>
        <taxon>Bacillati</taxon>
        <taxon>Actinomycetota</taxon>
        <taxon>Actinomycetes</taxon>
        <taxon>Pseudonocardiales</taxon>
        <taxon>Pseudonocardiaceae</taxon>
        <taxon>Amycolatopsis</taxon>
    </lineage>
</organism>
<accession>A0A4Q7J5D4</accession>
<evidence type="ECO:0000256" key="1">
    <source>
        <dbReference type="SAM" id="Phobius"/>
    </source>
</evidence>
<evidence type="ECO:0000313" key="3">
    <source>
        <dbReference type="Proteomes" id="UP000292003"/>
    </source>
</evidence>
<feature type="transmembrane region" description="Helical" evidence="1">
    <location>
        <begin position="144"/>
        <end position="164"/>
    </location>
</feature>
<dbReference type="AlphaFoldDB" id="A0A4Q7J5D4"/>
<keyword evidence="3" id="KW-1185">Reference proteome</keyword>
<dbReference type="RefSeq" id="WP_130476735.1">
    <property type="nucleotide sequence ID" value="NZ_SFCC01000009.1"/>
</dbReference>
<dbReference type="EMBL" id="SFCC01000009">
    <property type="protein sequence ID" value="RZQ62307.1"/>
    <property type="molecule type" value="Genomic_DNA"/>
</dbReference>
<dbReference type="Proteomes" id="UP000292003">
    <property type="component" value="Unassembled WGS sequence"/>
</dbReference>
<name>A0A4Q7J5D4_9PSEU</name>
<feature type="transmembrane region" description="Helical" evidence="1">
    <location>
        <begin position="12"/>
        <end position="33"/>
    </location>
</feature>